<evidence type="ECO:0000313" key="4">
    <source>
        <dbReference type="Proteomes" id="UP000606991"/>
    </source>
</evidence>
<accession>A0A2W5Z6S4</accession>
<dbReference type="Proteomes" id="UP000606991">
    <property type="component" value="Unassembled WGS sequence"/>
</dbReference>
<evidence type="ECO:0000313" key="1">
    <source>
        <dbReference type="EMBL" id="MBJ7593923.1"/>
    </source>
</evidence>
<comment type="caution">
    <text evidence="2">The sequence shown here is derived from an EMBL/GenBank/DDBJ whole genome shotgun (WGS) entry which is preliminary data.</text>
</comment>
<evidence type="ECO:0000313" key="3">
    <source>
        <dbReference type="Proteomes" id="UP000248724"/>
    </source>
</evidence>
<dbReference type="Gene3D" id="2.60.120.1140">
    <property type="entry name" value="Protein of unknown function DUF192"/>
    <property type="match status" value="1"/>
</dbReference>
<evidence type="ECO:0000313" key="2">
    <source>
        <dbReference type="EMBL" id="PZR81089.1"/>
    </source>
</evidence>
<dbReference type="EMBL" id="QHBU01000123">
    <property type="protein sequence ID" value="PZR81089.1"/>
    <property type="molecule type" value="Genomic_DNA"/>
</dbReference>
<gene>
    <name evidence="2" type="ORF">DLM65_06570</name>
    <name evidence="1" type="ORF">JF886_03525</name>
</gene>
<dbReference type="RefSeq" id="WP_337309678.1">
    <property type="nucleotide sequence ID" value="NZ_JAEKNS010000040.1"/>
</dbReference>
<reference evidence="1 4" key="3">
    <citation type="submission" date="2020-10" db="EMBL/GenBank/DDBJ databases">
        <title>Ca. Dormibacterota MAGs.</title>
        <authorList>
            <person name="Montgomery K."/>
        </authorList>
    </citation>
    <scope>NUCLEOTIDE SEQUENCE [LARGE SCALE GENOMIC DNA]</scope>
    <source>
        <strain evidence="1">SC8812_S17_18</strain>
    </source>
</reference>
<reference evidence="2" key="2">
    <citation type="submission" date="2018-05" db="EMBL/GenBank/DDBJ databases">
        <authorList>
            <person name="Ferrari B."/>
        </authorList>
    </citation>
    <scope>NUCLEOTIDE SEQUENCE</scope>
    <source>
        <strain evidence="2">RRmetagenome_bin12</strain>
    </source>
</reference>
<dbReference type="AlphaFoldDB" id="A0A2W5Z6S4"/>
<accession>A0A934JZ24</accession>
<dbReference type="PANTHER" id="PTHR37953">
    <property type="entry name" value="UPF0127 PROTEIN MJ1496"/>
    <property type="match status" value="1"/>
</dbReference>
<organism evidence="2 3">
    <name type="scientific">Candidatus Aeolococcus gillhamiae</name>
    <dbReference type="NCBI Taxonomy" id="3127015"/>
    <lineage>
        <taxon>Bacteria</taxon>
        <taxon>Bacillati</taxon>
        <taxon>Candidatus Dormiibacterota</taxon>
        <taxon>Candidatus Dormibacteria</taxon>
        <taxon>Candidatus Aeolococcales</taxon>
        <taxon>Candidatus Aeolococcaceae</taxon>
        <taxon>Candidatus Aeolococcus</taxon>
    </lineage>
</organism>
<dbReference type="Proteomes" id="UP000248724">
    <property type="component" value="Unassembled WGS sequence"/>
</dbReference>
<protein>
    <submittedName>
        <fullName evidence="2">DUF192 domain-containing protein</fullName>
    </submittedName>
</protein>
<dbReference type="PANTHER" id="PTHR37953:SF1">
    <property type="entry name" value="UPF0127 PROTEIN MJ1496"/>
    <property type="match status" value="1"/>
</dbReference>
<name>A0A2W5Z6S4_9BACT</name>
<reference evidence="2 3" key="1">
    <citation type="journal article" date="2017" name="Nature">
        <title>Atmospheric trace gases support primary production in Antarctic desert surface soil.</title>
        <authorList>
            <person name="Ji M."/>
            <person name="Greening C."/>
            <person name="Vanwonterghem I."/>
            <person name="Carere C.R."/>
            <person name="Bay S.K."/>
            <person name="Steen J.A."/>
            <person name="Montgomery K."/>
            <person name="Lines T."/>
            <person name="Beardall J."/>
            <person name="van Dorst J."/>
            <person name="Snape I."/>
            <person name="Stott M.B."/>
            <person name="Hugenholtz P."/>
            <person name="Ferrari B.C."/>
        </authorList>
    </citation>
    <scope>NUCLEOTIDE SEQUENCE [LARGE SCALE GENOMIC DNA]</scope>
    <source>
        <strain evidence="2">RRmetagenome_bin12</strain>
    </source>
</reference>
<dbReference type="InterPro" id="IPR003795">
    <property type="entry name" value="DUF192"/>
</dbReference>
<sequence length="123" mass="13397">MAQLYRLETETGSVVAEHVEVADTLWSRFMGLMFRRELPASHGLAIRPCNSIHMFFMRFALDVVFVDGDGRVVRVVESIRPWRASSLVRGAKAAIELPAGTAARFGVAPGVLVRMVEAGPAAA</sequence>
<dbReference type="Pfam" id="PF02643">
    <property type="entry name" value="DUF192"/>
    <property type="match status" value="1"/>
</dbReference>
<proteinExistence type="predicted"/>
<dbReference type="EMBL" id="JAEKNS010000040">
    <property type="protein sequence ID" value="MBJ7593923.1"/>
    <property type="molecule type" value="Genomic_DNA"/>
</dbReference>
<dbReference type="InterPro" id="IPR038695">
    <property type="entry name" value="Saro_0823-like_sf"/>
</dbReference>